<dbReference type="STRING" id="153496.A0U89_02245"/>
<proteinExistence type="predicted"/>
<organism evidence="1 2">
    <name type="scientific">Kozakia baliensis</name>
    <dbReference type="NCBI Taxonomy" id="153496"/>
    <lineage>
        <taxon>Bacteria</taxon>
        <taxon>Pseudomonadati</taxon>
        <taxon>Pseudomonadota</taxon>
        <taxon>Alphaproteobacteria</taxon>
        <taxon>Acetobacterales</taxon>
        <taxon>Acetobacteraceae</taxon>
        <taxon>Kozakia</taxon>
    </lineage>
</organism>
<evidence type="ECO:0000313" key="2">
    <source>
        <dbReference type="Proteomes" id="UP000179145"/>
    </source>
</evidence>
<dbReference type="EMBL" id="CP014674">
    <property type="protein sequence ID" value="AOX16136.1"/>
    <property type="molecule type" value="Genomic_DNA"/>
</dbReference>
<dbReference type="KEGG" id="kba:A0U89_02245"/>
<accession>A0A1D8URA0</accession>
<dbReference type="AlphaFoldDB" id="A0A1D8URA0"/>
<dbReference type="InterPro" id="IPR029046">
    <property type="entry name" value="LolA/LolB/LppX"/>
</dbReference>
<dbReference type="SUPFAM" id="SSF89392">
    <property type="entry name" value="Prokaryotic lipoproteins and lipoprotein localization factors"/>
    <property type="match status" value="1"/>
</dbReference>
<name>A0A1D8URA0_9PROT</name>
<dbReference type="eggNOG" id="COG2834">
    <property type="taxonomic scope" value="Bacteria"/>
</dbReference>
<dbReference type="Proteomes" id="UP000179145">
    <property type="component" value="Chromosome"/>
</dbReference>
<sequence length="185" mass="20437">MKKFRFLLLVLAFPCAVQAADLPDEIIFHLGQVAERHQHFHETRTLKALTAPIQSEGELIYRHPGYLAKITHTPRPEQLIVSGEQVSMMRGNRPAHQVPIDANPALRLMIDTLRAPLDGDMPALKRHYTLSATGDLSHWNLVLTPADAQSAKIVHGVTLEGQNNAISTVTVTQANGDFSKTIIDP</sequence>
<protein>
    <submittedName>
        <fullName evidence="1">Uncharacterized protein</fullName>
    </submittedName>
</protein>
<dbReference type="OrthoDB" id="7304127at2"/>
<dbReference type="CDD" id="cd16325">
    <property type="entry name" value="LolA"/>
    <property type="match status" value="1"/>
</dbReference>
<dbReference type="InterPro" id="IPR004564">
    <property type="entry name" value="OM_lipoprot_carrier_LolA-like"/>
</dbReference>
<dbReference type="Pfam" id="PF19574">
    <property type="entry name" value="LolA_3"/>
    <property type="match status" value="1"/>
</dbReference>
<dbReference type="Gene3D" id="2.50.20.10">
    <property type="entry name" value="Lipoprotein localisation LolA/LolB/LppX"/>
    <property type="match status" value="1"/>
</dbReference>
<gene>
    <name evidence="1" type="ORF">A0U89_02245</name>
</gene>
<reference evidence="1 2" key="1">
    <citation type="journal article" date="2016" name="Microb. Cell Fact.">
        <title>Dissection of exopolysaccharide biosynthesis in Kozakia baliensis.</title>
        <authorList>
            <person name="Brandt J.U."/>
            <person name="Jakob F."/>
            <person name="Behr J."/>
            <person name="Geissler A.J."/>
            <person name="Vogel R.F."/>
        </authorList>
    </citation>
    <scope>NUCLEOTIDE SEQUENCE [LARGE SCALE GENOMIC DNA]</scope>
    <source>
        <strain evidence="1 2">DSM 14400</strain>
    </source>
</reference>
<dbReference type="RefSeq" id="WP_070401955.1">
    <property type="nucleotide sequence ID" value="NZ_BJVW01000013.1"/>
</dbReference>
<keyword evidence="2" id="KW-1185">Reference proteome</keyword>
<evidence type="ECO:0000313" key="1">
    <source>
        <dbReference type="EMBL" id="AOX16136.1"/>
    </source>
</evidence>